<sequence length="288" mass="32310">MAVTDTLKRSAKVVRSAAWLGWQLESNWADPAIFAIITIIRPLASLLIIIFMFRFALGASASADLLNFFFIGNTVYLFVYNVLFGISQVIFEDREHYEVIKYIYISPVNWYLYFIGRGFARLIIAGVSCVVSIVAGLIFLPLKFNMTAAAVPVFAFSFLLGIVSIFFMGIIMCALTLVMARHGNMMSESISGIFFILCGIIYPISALPVWLQKISTAIPISYWLEISRRLILNTDQTIDAAWHGVSTADLVYRLGFSTAVLFAFSVVFFYYMSMLARAKGIIDRTTSY</sequence>
<feature type="transmembrane region" description="Helical" evidence="5">
    <location>
        <begin position="190"/>
        <end position="211"/>
    </location>
</feature>
<feature type="transmembrane region" description="Helical" evidence="5">
    <location>
        <begin position="250"/>
        <end position="271"/>
    </location>
</feature>
<feature type="transmembrane region" description="Helical" evidence="5">
    <location>
        <begin position="122"/>
        <end position="142"/>
    </location>
</feature>
<keyword evidence="5" id="KW-1003">Cell membrane</keyword>
<dbReference type="InterPro" id="IPR013525">
    <property type="entry name" value="ABC2_TM"/>
</dbReference>
<organism evidence="7 8">
    <name type="scientific">Candidatus Wallbacteria bacterium GWC2_49_35</name>
    <dbReference type="NCBI Taxonomy" id="1817813"/>
    <lineage>
        <taxon>Bacteria</taxon>
        <taxon>Candidatus Walliibacteriota</taxon>
    </lineage>
</organism>
<evidence type="ECO:0000313" key="7">
    <source>
        <dbReference type="EMBL" id="OGM05154.1"/>
    </source>
</evidence>
<evidence type="ECO:0000256" key="3">
    <source>
        <dbReference type="ARBA" id="ARBA00022989"/>
    </source>
</evidence>
<comment type="similarity">
    <text evidence="5">Belongs to the ABC-2 integral membrane protein family.</text>
</comment>
<dbReference type="PANTHER" id="PTHR43229:SF2">
    <property type="entry name" value="NODULATION PROTEIN J"/>
    <property type="match status" value="1"/>
</dbReference>
<dbReference type="InterPro" id="IPR047817">
    <property type="entry name" value="ABC2_TM_bact-type"/>
</dbReference>
<feature type="domain" description="ABC transmembrane type-2" evidence="6">
    <location>
        <begin position="33"/>
        <end position="279"/>
    </location>
</feature>
<keyword evidence="5" id="KW-0813">Transport</keyword>
<dbReference type="STRING" id="1817813.A2008_01210"/>
<feature type="transmembrane region" description="Helical" evidence="5">
    <location>
        <begin position="65"/>
        <end position="87"/>
    </location>
</feature>
<dbReference type="Proteomes" id="UP000178735">
    <property type="component" value="Unassembled WGS sequence"/>
</dbReference>
<evidence type="ECO:0000256" key="2">
    <source>
        <dbReference type="ARBA" id="ARBA00022692"/>
    </source>
</evidence>
<dbReference type="PROSITE" id="PS51012">
    <property type="entry name" value="ABC_TM2"/>
    <property type="match status" value="1"/>
</dbReference>
<evidence type="ECO:0000256" key="4">
    <source>
        <dbReference type="ARBA" id="ARBA00023136"/>
    </source>
</evidence>
<dbReference type="AlphaFoldDB" id="A0A1F7WQQ0"/>
<name>A0A1F7WQQ0_9BACT</name>
<accession>A0A1F7WQQ0</accession>
<keyword evidence="2 5" id="KW-0812">Transmembrane</keyword>
<keyword evidence="4 5" id="KW-0472">Membrane</keyword>
<evidence type="ECO:0000256" key="1">
    <source>
        <dbReference type="ARBA" id="ARBA00004141"/>
    </source>
</evidence>
<gene>
    <name evidence="7" type="ORF">A2008_01210</name>
</gene>
<dbReference type="GO" id="GO:0140359">
    <property type="term" value="F:ABC-type transporter activity"/>
    <property type="evidence" value="ECO:0007669"/>
    <property type="project" value="InterPro"/>
</dbReference>
<feature type="transmembrane region" description="Helical" evidence="5">
    <location>
        <begin position="32"/>
        <end position="53"/>
    </location>
</feature>
<protein>
    <recommendedName>
        <fullName evidence="5">Transport permease protein</fullName>
    </recommendedName>
</protein>
<comment type="subcellular location">
    <subcellularLocation>
        <location evidence="5">Cell membrane</location>
        <topology evidence="5">Multi-pass membrane protein</topology>
    </subcellularLocation>
    <subcellularLocation>
        <location evidence="1">Membrane</location>
        <topology evidence="1">Multi-pass membrane protein</topology>
    </subcellularLocation>
</comment>
<comment type="caution">
    <text evidence="7">The sequence shown here is derived from an EMBL/GenBank/DDBJ whole genome shotgun (WGS) entry which is preliminary data.</text>
</comment>
<dbReference type="PANTHER" id="PTHR43229">
    <property type="entry name" value="NODULATION PROTEIN J"/>
    <property type="match status" value="1"/>
</dbReference>
<reference evidence="7 8" key="1">
    <citation type="journal article" date="2016" name="Nat. Commun.">
        <title>Thousands of microbial genomes shed light on interconnected biogeochemical processes in an aquifer system.</title>
        <authorList>
            <person name="Anantharaman K."/>
            <person name="Brown C.T."/>
            <person name="Hug L.A."/>
            <person name="Sharon I."/>
            <person name="Castelle C.J."/>
            <person name="Probst A.J."/>
            <person name="Thomas B.C."/>
            <person name="Singh A."/>
            <person name="Wilkins M.J."/>
            <person name="Karaoz U."/>
            <person name="Brodie E.L."/>
            <person name="Williams K.H."/>
            <person name="Hubbard S.S."/>
            <person name="Banfield J.F."/>
        </authorList>
    </citation>
    <scope>NUCLEOTIDE SEQUENCE [LARGE SCALE GENOMIC DNA]</scope>
</reference>
<dbReference type="InterPro" id="IPR051784">
    <property type="entry name" value="Nod_factor_ABC_transporter"/>
</dbReference>
<evidence type="ECO:0000259" key="6">
    <source>
        <dbReference type="PROSITE" id="PS51012"/>
    </source>
</evidence>
<dbReference type="GO" id="GO:0005886">
    <property type="term" value="C:plasma membrane"/>
    <property type="evidence" value="ECO:0007669"/>
    <property type="project" value="UniProtKB-SubCell"/>
</dbReference>
<evidence type="ECO:0000313" key="8">
    <source>
        <dbReference type="Proteomes" id="UP000178735"/>
    </source>
</evidence>
<feature type="transmembrane region" description="Helical" evidence="5">
    <location>
        <begin position="154"/>
        <end position="178"/>
    </location>
</feature>
<dbReference type="Pfam" id="PF01061">
    <property type="entry name" value="ABC2_membrane"/>
    <property type="match status" value="1"/>
</dbReference>
<evidence type="ECO:0000256" key="5">
    <source>
        <dbReference type="RuleBase" id="RU361157"/>
    </source>
</evidence>
<proteinExistence type="inferred from homology"/>
<keyword evidence="3 5" id="KW-1133">Transmembrane helix</keyword>
<dbReference type="EMBL" id="MGFH01000122">
    <property type="protein sequence ID" value="OGM05154.1"/>
    <property type="molecule type" value="Genomic_DNA"/>
</dbReference>